<keyword evidence="9 17" id="KW-0802">TPR repeat</keyword>
<keyword evidence="7" id="KW-0677">Repeat</keyword>
<dbReference type="SMART" id="SM00028">
    <property type="entry name" value="TPR"/>
    <property type="match status" value="5"/>
</dbReference>
<evidence type="ECO:0000256" key="15">
    <source>
        <dbReference type="ARBA" id="ARBA00045520"/>
    </source>
</evidence>
<dbReference type="OMA" id="HTSGHCH"/>
<evidence type="ECO:0000256" key="9">
    <source>
        <dbReference type="ARBA" id="ARBA00022803"/>
    </source>
</evidence>
<evidence type="ECO:0000256" key="8">
    <source>
        <dbReference type="ARBA" id="ARBA00022782"/>
    </source>
</evidence>
<evidence type="ECO:0000256" key="12">
    <source>
        <dbReference type="ARBA" id="ARBA00023128"/>
    </source>
</evidence>
<comment type="function">
    <text evidence="18">Kinesin is a microtubule-associated force-producing protein that play a role in organelle transport.</text>
</comment>
<keyword evidence="14 18" id="KW-0206">Cytoskeleton</keyword>
<name>A0A0L8HPF5_OCTBM</name>
<dbReference type="GO" id="GO:0030154">
    <property type="term" value="P:cell differentiation"/>
    <property type="evidence" value="ECO:0007669"/>
    <property type="project" value="UniProtKB-KW"/>
</dbReference>
<reference evidence="19" key="1">
    <citation type="submission" date="2015-07" db="EMBL/GenBank/DDBJ databases">
        <title>MeaNS - Measles Nucleotide Surveillance Program.</title>
        <authorList>
            <person name="Tran T."/>
            <person name="Druce J."/>
        </authorList>
    </citation>
    <scope>NUCLEOTIDE SEQUENCE</scope>
    <source>
        <strain evidence="19">UCB-OBI-ISO-001</strain>
        <tissue evidence="19">Gonad</tissue>
    </source>
</reference>
<keyword evidence="12" id="KW-0496">Mitochondrion</keyword>
<dbReference type="InterPro" id="IPR019734">
    <property type="entry name" value="TPR_rpt"/>
</dbReference>
<dbReference type="GO" id="GO:0019894">
    <property type="term" value="F:kinesin binding"/>
    <property type="evidence" value="ECO:0007669"/>
    <property type="project" value="TreeGrafter"/>
</dbReference>
<evidence type="ECO:0000256" key="7">
    <source>
        <dbReference type="ARBA" id="ARBA00022737"/>
    </source>
</evidence>
<keyword evidence="6 18" id="KW-0493">Microtubule</keyword>
<dbReference type="Gene3D" id="1.25.40.10">
    <property type="entry name" value="Tetratricopeptide repeat domain"/>
    <property type="match status" value="1"/>
</dbReference>
<evidence type="ECO:0000256" key="16">
    <source>
        <dbReference type="ARBA" id="ARBA00046448"/>
    </source>
</evidence>
<keyword evidence="11" id="KW-0175">Coiled coil</keyword>
<keyword evidence="5" id="KW-0597">Phosphoprotein</keyword>
<evidence type="ECO:0000256" key="5">
    <source>
        <dbReference type="ARBA" id="ARBA00022553"/>
    </source>
</evidence>
<dbReference type="InterPro" id="IPR011990">
    <property type="entry name" value="TPR-like_helical_dom_sf"/>
</dbReference>
<dbReference type="KEGG" id="obi:106869410"/>
<dbReference type="STRING" id="37653.A0A0L8HPF5"/>
<keyword evidence="13 18" id="KW-0505">Motor protein</keyword>
<dbReference type="OrthoDB" id="5986190at2759"/>
<organism evidence="19">
    <name type="scientific">Octopus bimaculoides</name>
    <name type="common">California two-spotted octopus</name>
    <dbReference type="NCBI Taxonomy" id="37653"/>
    <lineage>
        <taxon>Eukaryota</taxon>
        <taxon>Metazoa</taxon>
        <taxon>Spiralia</taxon>
        <taxon>Lophotrochozoa</taxon>
        <taxon>Mollusca</taxon>
        <taxon>Cephalopoda</taxon>
        <taxon>Coleoidea</taxon>
        <taxon>Octopodiformes</taxon>
        <taxon>Octopoda</taxon>
        <taxon>Incirrata</taxon>
        <taxon>Octopodidae</taxon>
        <taxon>Octopus</taxon>
    </lineage>
</organism>
<proteinExistence type="inferred from homology"/>
<dbReference type="GO" id="GO:0005874">
    <property type="term" value="C:microtubule"/>
    <property type="evidence" value="ECO:0007669"/>
    <property type="project" value="UniProtKB-UniRule"/>
</dbReference>
<dbReference type="AlphaFoldDB" id="A0A0L8HPF5"/>
<keyword evidence="10" id="KW-0744">Spermatogenesis</keyword>
<evidence type="ECO:0000256" key="18">
    <source>
        <dbReference type="RuleBase" id="RU367020"/>
    </source>
</evidence>
<evidence type="ECO:0000256" key="1">
    <source>
        <dbReference type="ARBA" id="ARBA00004173"/>
    </source>
</evidence>
<dbReference type="PROSITE" id="PS50005">
    <property type="entry name" value="TPR"/>
    <property type="match status" value="1"/>
</dbReference>
<dbReference type="Pfam" id="PF13374">
    <property type="entry name" value="TPR_10"/>
    <property type="match status" value="1"/>
</dbReference>
<keyword evidence="4 18" id="KW-0963">Cytoplasm</keyword>
<evidence type="ECO:0000256" key="6">
    <source>
        <dbReference type="ARBA" id="ARBA00022701"/>
    </source>
</evidence>
<evidence type="ECO:0000256" key="13">
    <source>
        <dbReference type="ARBA" id="ARBA00023175"/>
    </source>
</evidence>
<comment type="subunit">
    <text evidence="18">Oligomeric complex composed of two heavy chains and two light chains.</text>
</comment>
<evidence type="ECO:0000256" key="3">
    <source>
        <dbReference type="ARBA" id="ARBA00009622"/>
    </source>
</evidence>
<evidence type="ECO:0000256" key="17">
    <source>
        <dbReference type="PROSITE-ProRule" id="PRU00339"/>
    </source>
</evidence>
<evidence type="ECO:0000256" key="10">
    <source>
        <dbReference type="ARBA" id="ARBA00022871"/>
    </source>
</evidence>
<accession>A0A0L8HPF5</accession>
<gene>
    <name evidence="19" type="ORF">OCBIM_22009820mg</name>
</gene>
<dbReference type="PANTHER" id="PTHR45783">
    <property type="entry name" value="KINESIN LIGHT CHAIN"/>
    <property type="match status" value="1"/>
</dbReference>
<dbReference type="PRINTS" id="PR00381">
    <property type="entry name" value="KINESINLIGHT"/>
</dbReference>
<feature type="repeat" description="TPR" evidence="17">
    <location>
        <begin position="273"/>
        <end position="306"/>
    </location>
</feature>
<dbReference type="InterPro" id="IPR002151">
    <property type="entry name" value="Kinesin_light"/>
</dbReference>
<protein>
    <recommendedName>
        <fullName evidence="18">Kinesin light chain</fullName>
    </recommendedName>
</protein>
<dbReference type="EMBL" id="KQ417620">
    <property type="protein sequence ID" value="KOF91059.1"/>
    <property type="molecule type" value="Genomic_DNA"/>
</dbReference>
<comment type="subunit">
    <text evidence="16">Oligomer composed of two heavy chains and two light chains. Associates with microtubulin in an ATP-dependent manner. Interacts with KIF5C. Interacts with ODF1. Interacts with LRGUK. Interacts with VDAC2.</text>
</comment>
<evidence type="ECO:0000256" key="14">
    <source>
        <dbReference type="ARBA" id="ARBA00023212"/>
    </source>
</evidence>
<dbReference type="Pfam" id="PF13424">
    <property type="entry name" value="TPR_12"/>
    <property type="match status" value="1"/>
</dbReference>
<keyword evidence="8" id="KW-0221">Differentiation</keyword>
<evidence type="ECO:0000256" key="2">
    <source>
        <dbReference type="ARBA" id="ARBA00004245"/>
    </source>
</evidence>
<evidence type="ECO:0000256" key="11">
    <source>
        <dbReference type="ARBA" id="ARBA00023054"/>
    </source>
</evidence>
<comment type="similarity">
    <text evidence="3 18">Belongs to the kinesin light chain family.</text>
</comment>
<dbReference type="GO" id="GO:0005871">
    <property type="term" value="C:kinesin complex"/>
    <property type="evidence" value="ECO:0007669"/>
    <property type="project" value="UniProtKB-UniRule"/>
</dbReference>
<dbReference type="PANTHER" id="PTHR45783:SF1">
    <property type="entry name" value="KINESIN LIGHT CHAIN 3"/>
    <property type="match status" value="1"/>
</dbReference>
<evidence type="ECO:0000313" key="19">
    <source>
        <dbReference type="EMBL" id="KOF91059.1"/>
    </source>
</evidence>
<comment type="function">
    <text evidence="15">Kinesin is a microtubule-associated force-producing protein that may play a role in organelle transport. Plays a role during spermiogenesis in the development of the sperm tail midpiece and in the normal function of spermatozoa. May play a role in the formation of the mitochondrial sheath formation in the developing spermatid midpiece.</text>
</comment>
<dbReference type="SUPFAM" id="SSF48452">
    <property type="entry name" value="TPR-like"/>
    <property type="match status" value="1"/>
</dbReference>
<evidence type="ECO:0000256" key="4">
    <source>
        <dbReference type="ARBA" id="ARBA00022490"/>
    </source>
</evidence>
<sequence length="483" mass="56126">MEKSDLNENFTYQDDIIRRTRKAIRDLHTLRNEHLSIINNIKMNFKSNVVDTNDITVEKLDVLKHSQEAIDLALEEAEITMLLTKHLQYLEGENLKLRTEVSLLRKENDWLRSELLDAQTKLQNCQESLVVAEEKLKHFEFMKELNYDENEEKTDNGSEGKCRPSSFDMSFLDDIIEDTESPGYEIPARFRSLYDLITQYVMQGRHQVALTLCKQTIQNLEKTSRFNPEEAIVLHMQARIYKDMGNMQEAVRVLKAALLIRENTLGHEHPSVAAVLNNLAVMYGKSGNFKDAEKMCKRALEIKEKINGTYHPSVAKLFNNLALLCQNQNKYEQAEYYYNQSLEIYKSMFGNDHMSVMKSKNNHASLYLRQGKYRQAQDIYREVLIQFCEKKYGSIDDDSGHTLTPQEQENGGLLIYYIKKICERSKMGLNVFKNPALITTLVNMGILHRLIGKNKEASLFEESVFRMKKTNSRYKLVTVPEEN</sequence>
<dbReference type="GO" id="GO:0005739">
    <property type="term" value="C:mitochondrion"/>
    <property type="evidence" value="ECO:0007669"/>
    <property type="project" value="UniProtKB-SubCell"/>
</dbReference>
<comment type="subcellular location">
    <subcellularLocation>
        <location evidence="2 18">Cytoplasm</location>
        <location evidence="2 18">Cytoskeleton</location>
    </subcellularLocation>
    <subcellularLocation>
        <location evidence="1">Mitochondrion</location>
    </subcellularLocation>
</comment>
<dbReference type="GO" id="GO:0007283">
    <property type="term" value="P:spermatogenesis"/>
    <property type="evidence" value="ECO:0007669"/>
    <property type="project" value="UniProtKB-KW"/>
</dbReference>
<dbReference type="GO" id="GO:0007018">
    <property type="term" value="P:microtubule-based movement"/>
    <property type="evidence" value="ECO:0007669"/>
    <property type="project" value="TreeGrafter"/>
</dbReference>
<dbReference type="EMBL" id="KQ417620">
    <property type="protein sequence ID" value="KOF91058.1"/>
    <property type="molecule type" value="Genomic_DNA"/>
</dbReference>